<dbReference type="EMBL" id="CP001737">
    <property type="protein sequence ID" value="ACV81514.1"/>
    <property type="molecule type" value="Genomic_DNA"/>
</dbReference>
<dbReference type="Proteomes" id="UP000002218">
    <property type="component" value="Chromosome"/>
</dbReference>
<evidence type="ECO:0000313" key="4">
    <source>
        <dbReference type="EMBL" id="ACV81514.1"/>
    </source>
</evidence>
<evidence type="ECO:0000313" key="5">
    <source>
        <dbReference type="Proteomes" id="UP000002218"/>
    </source>
</evidence>
<feature type="transmembrane region" description="Helical" evidence="2">
    <location>
        <begin position="90"/>
        <end position="110"/>
    </location>
</feature>
<dbReference type="Gene3D" id="3.40.50.720">
    <property type="entry name" value="NAD(P)-binding Rossmann-like Domain"/>
    <property type="match status" value="2"/>
</dbReference>
<feature type="domain" description="Polysaccharide biosynthesis protein CapD-like" evidence="3">
    <location>
        <begin position="292"/>
        <end position="561"/>
    </location>
</feature>
<evidence type="ECO:0000259" key="3">
    <source>
        <dbReference type="Pfam" id="PF02719"/>
    </source>
</evidence>
<dbReference type="SUPFAM" id="SSF51735">
    <property type="entry name" value="NAD(P)-binding Rossmann-fold domains"/>
    <property type="match status" value="2"/>
</dbReference>
<dbReference type="PANTHER" id="PTHR43318:SF1">
    <property type="entry name" value="POLYSACCHARIDE BIOSYNTHESIS PROTEIN EPSC-RELATED"/>
    <property type="match status" value="1"/>
</dbReference>
<evidence type="ECO:0000256" key="2">
    <source>
        <dbReference type="SAM" id="Phobius"/>
    </source>
</evidence>
<proteinExistence type="inferred from homology"/>
<dbReference type="KEGG" id="nml:Namu_5248"/>
<gene>
    <name evidence="4" type="ordered locus">Namu_5248</name>
</gene>
<dbReference type="InterPro" id="IPR003869">
    <property type="entry name" value="Polysac_CapD-like"/>
</dbReference>
<keyword evidence="2" id="KW-0472">Membrane</keyword>
<dbReference type="InParanoid" id="C8XCC0"/>
<organism evidence="4 5">
    <name type="scientific">Nakamurella multipartita (strain ATCC 700099 / DSM 44233 / CIP 104796 / JCM 9543 / NBRC 105858 / Y-104)</name>
    <name type="common">Microsphaera multipartita</name>
    <dbReference type="NCBI Taxonomy" id="479431"/>
    <lineage>
        <taxon>Bacteria</taxon>
        <taxon>Bacillati</taxon>
        <taxon>Actinomycetota</taxon>
        <taxon>Actinomycetes</taxon>
        <taxon>Nakamurellales</taxon>
        <taxon>Nakamurellaceae</taxon>
        <taxon>Nakamurella</taxon>
    </lineage>
</organism>
<feature type="transmembrane region" description="Helical" evidence="2">
    <location>
        <begin position="18"/>
        <end position="37"/>
    </location>
</feature>
<dbReference type="InterPro" id="IPR051203">
    <property type="entry name" value="Polysaccharide_Synthase-Rel"/>
</dbReference>
<dbReference type="STRING" id="479431.Namu_5248"/>
<keyword evidence="5" id="KW-1185">Reference proteome</keyword>
<evidence type="ECO:0000256" key="1">
    <source>
        <dbReference type="ARBA" id="ARBA00007430"/>
    </source>
</evidence>
<keyword evidence="2" id="KW-0812">Transmembrane</keyword>
<dbReference type="HOGENOM" id="CLU_013560_5_1_11"/>
<protein>
    <submittedName>
        <fullName evidence="4">Polysaccharide biosynthesis protein CapD</fullName>
    </submittedName>
</protein>
<dbReference type="CDD" id="cd05237">
    <property type="entry name" value="UDP_invert_4-6DH_SDR_e"/>
    <property type="match status" value="1"/>
</dbReference>
<feature type="transmembrane region" description="Helical" evidence="2">
    <location>
        <begin position="116"/>
        <end position="133"/>
    </location>
</feature>
<dbReference type="Pfam" id="PF02719">
    <property type="entry name" value="Polysacc_synt_2"/>
    <property type="match status" value="1"/>
</dbReference>
<comment type="similarity">
    <text evidence="1">Belongs to the polysaccharide synthase family.</text>
</comment>
<dbReference type="eggNOG" id="COG1086">
    <property type="taxonomic scope" value="Bacteria"/>
</dbReference>
<dbReference type="InterPro" id="IPR036291">
    <property type="entry name" value="NAD(P)-bd_dom_sf"/>
</dbReference>
<dbReference type="AlphaFoldDB" id="C8XCC0"/>
<keyword evidence="2" id="KW-1133">Transmembrane helix</keyword>
<reference evidence="4" key="1">
    <citation type="journal article" date="2010" name="Stand. Genomic Sci.">
        <title>Complete genome sequence of Nakamurella multipartita type strain (Y-104).</title>
        <authorList>
            <person name="Tice H."/>
            <person name="Mayilraj S."/>
            <person name="Sims D."/>
            <person name="Lapidus A."/>
            <person name="Nolan M."/>
            <person name="Lucas S."/>
            <person name="Glavina Del Rio T."/>
            <person name="Copeland A."/>
            <person name="Cheng J.F."/>
            <person name="Meincke L."/>
            <person name="Bruce D."/>
            <person name="Goodwin L."/>
            <person name="Pitluck S."/>
            <person name="Ivanova N."/>
            <person name="Mavromatis K."/>
            <person name="Ovchinnikova G."/>
            <person name="Pati A."/>
            <person name="Chen A."/>
            <person name="Palaniappan K."/>
            <person name="Land M."/>
            <person name="Hauser L."/>
            <person name="Chang Y.J."/>
            <person name="Jeffries C.D."/>
            <person name="Detter J.C."/>
            <person name="Brettin T."/>
            <person name="Rohde M."/>
            <person name="Goker M."/>
            <person name="Bristow J."/>
            <person name="Eisen J.A."/>
            <person name="Markowitz V."/>
            <person name="Hugenholtz P."/>
            <person name="Kyrpides N.C."/>
            <person name="Klenk H.P."/>
            <person name="Chen F."/>
        </authorList>
    </citation>
    <scope>NUCLEOTIDE SEQUENCE [LARGE SCALE GENOMIC DNA]</scope>
    <source>
        <strain evidence="4">DSM 44233</strain>
    </source>
</reference>
<name>C8XCC0_NAKMY</name>
<feature type="transmembrane region" description="Helical" evidence="2">
    <location>
        <begin position="49"/>
        <end position="69"/>
    </location>
</feature>
<sequence>MHRNVSGLIARMSSHRHFWLLLFDSTVWVLAVGFAAVARMDFQFVQVGWPSTMVLAAICVVTFAIVGWISRLHEGRAPLGSLDETIRLASAVLCVGVAVYLANLLFLHLVPRSVPLIATLVAVIVMAWGRALVRAIRDSWSITDTAGRGQPVLVIGAGDGGRQLIRSMRRDPASRWSPVGILDDDRHKRHLRIDGVPVLGTIAELATVAHESDVSTVVVAIPSAPASLLQDISNQAADAQLTVKILPGVEELLGGRAGIKDVRDINIPDLLGRRQIDTDVAAIAGYLTGQRVLVTGAGGSIGSELCRQISRWSPAHLIMLDRDESALHAVQLSIEGRALLDSSDIILADIRDRDRIMGIFREHRPQVVFHAAALKHLPMLEQYPAEAVKTNIWGTQTVLEAAAAVDVERFVNISTDKAANPVSVLGYSKRIAEGLTAAMAVRATGTYLSVRFGNVLGSRGSVLTAFAAQIAAGGPVTVTHPDVTRFFMTVNEAVQLVIQAAVLGHDGEALVLDMGEAVRIDAMARQLIALSKQDIAVEYTGLRDGEKMHEDLLGHDEPDLRPMHPLVSHVDVPPLVSDHLVPIDIAQPATITNALGALCTAMTRNKEIICDDELLPR</sequence>
<accession>C8XCC0</accession>
<dbReference type="PANTHER" id="PTHR43318">
    <property type="entry name" value="UDP-N-ACETYLGLUCOSAMINE 4,6-DEHYDRATASE"/>
    <property type="match status" value="1"/>
</dbReference>
<dbReference type="Pfam" id="PF13727">
    <property type="entry name" value="CoA_binding_3"/>
    <property type="match status" value="1"/>
</dbReference>